<protein>
    <submittedName>
        <fullName evidence="2">Uncharacterized protein</fullName>
    </submittedName>
</protein>
<organism evidence="2 3">
    <name type="scientific">Staphylococcus schweitzeri</name>
    <dbReference type="NCBI Taxonomy" id="1654388"/>
    <lineage>
        <taxon>Bacteria</taxon>
        <taxon>Bacillati</taxon>
        <taxon>Bacillota</taxon>
        <taxon>Bacilli</taxon>
        <taxon>Bacillales</taxon>
        <taxon>Staphylococcaceae</taxon>
        <taxon>Staphylococcus</taxon>
    </lineage>
</organism>
<evidence type="ECO:0000313" key="4">
    <source>
        <dbReference type="Proteomes" id="UP000596960"/>
    </source>
</evidence>
<proteinExistence type="predicted"/>
<evidence type="ECO:0000313" key="1">
    <source>
        <dbReference type="EMBL" id="MBE2129242.1"/>
    </source>
</evidence>
<evidence type="ECO:0000313" key="2">
    <source>
        <dbReference type="EMBL" id="PNZ48330.1"/>
    </source>
</evidence>
<sequence length="83" mass="9637">MLNTRKGIKNDRVNDIINSFQILFESESGYKISKNSGVPYQTVQDLGNRKTKLEDARLRTIIKLYSYYVSLKERYSCANKVVL</sequence>
<dbReference type="Proteomes" id="UP000596960">
    <property type="component" value="Unassembled WGS sequence"/>
</dbReference>
<evidence type="ECO:0000313" key="3">
    <source>
        <dbReference type="Proteomes" id="UP000236395"/>
    </source>
</evidence>
<dbReference type="EMBL" id="JADAMT010000013">
    <property type="protein sequence ID" value="MBE2129242.1"/>
    <property type="molecule type" value="Genomic_DNA"/>
</dbReference>
<accession>A0A2K4AE12</accession>
<keyword evidence="4" id="KW-1185">Reference proteome</keyword>
<name>A0A2K4AE12_9STAP</name>
<comment type="caution">
    <text evidence="2">The sequence shown here is derived from an EMBL/GenBank/DDBJ whole genome shotgun (WGS) entry which is preliminary data.</text>
</comment>
<dbReference type="EMBL" id="PPQS01000051">
    <property type="protein sequence ID" value="PNZ48330.1"/>
    <property type="molecule type" value="Genomic_DNA"/>
</dbReference>
<reference evidence="2 3" key="1">
    <citation type="submission" date="2017-08" db="EMBL/GenBank/DDBJ databases">
        <title>Draft genome sequences of 64 type strains of genus Staph aureus.</title>
        <authorList>
            <person name="Cole K."/>
            <person name="Golubchik T."/>
            <person name="Russell J."/>
            <person name="Foster D."/>
            <person name="Llewelyn M."/>
            <person name="Wilson D."/>
            <person name="Crook D."/>
            <person name="Paul J."/>
        </authorList>
    </citation>
    <scope>NUCLEOTIDE SEQUENCE [LARGE SCALE GENOMIC DNA]</scope>
    <source>
        <strain evidence="2 3">DSM 28300</strain>
    </source>
</reference>
<gene>
    <name evidence="2" type="ORF">CD116_12605</name>
    <name evidence="1" type="ORF">ILQ21_09295</name>
</gene>
<dbReference type="Proteomes" id="UP000236395">
    <property type="component" value="Unassembled WGS sequence"/>
</dbReference>
<reference evidence="1 4" key="2">
    <citation type="submission" date="2020-10" db="EMBL/GenBank/DDBJ databases">
        <title>Phenotypic and genomic profiling of Staphylococcus argenteus in Canada and the United States and recommendations for clinical result reporting.</title>
        <authorList>
            <person name="Eshaghi A."/>
            <person name="Bommersbach C."/>
            <person name="Zitterman S."/>
            <person name="Burnham C.-A.D."/>
            <person name="Patel R."/>
            <person name="Schuetz A.N."/>
            <person name="Patel S.N."/>
            <person name="Kus J.V."/>
        </authorList>
    </citation>
    <scope>NUCLEOTIDE SEQUENCE [LARGE SCALE GENOMIC DNA]</scope>
    <source>
        <strain evidence="1 4">DSM 28300</strain>
    </source>
</reference>
<dbReference type="AlphaFoldDB" id="A0A2K4AE12"/>